<protein>
    <submittedName>
        <fullName evidence="1">Uncharacterized protein</fullName>
    </submittedName>
</protein>
<evidence type="ECO:0000313" key="2">
    <source>
        <dbReference type="Proteomes" id="UP001066276"/>
    </source>
</evidence>
<organism evidence="1 2">
    <name type="scientific">Pleurodeles waltl</name>
    <name type="common">Iberian ribbed newt</name>
    <dbReference type="NCBI Taxonomy" id="8319"/>
    <lineage>
        <taxon>Eukaryota</taxon>
        <taxon>Metazoa</taxon>
        <taxon>Chordata</taxon>
        <taxon>Craniata</taxon>
        <taxon>Vertebrata</taxon>
        <taxon>Euteleostomi</taxon>
        <taxon>Amphibia</taxon>
        <taxon>Batrachia</taxon>
        <taxon>Caudata</taxon>
        <taxon>Salamandroidea</taxon>
        <taxon>Salamandridae</taxon>
        <taxon>Pleurodelinae</taxon>
        <taxon>Pleurodeles</taxon>
    </lineage>
</organism>
<evidence type="ECO:0000313" key="1">
    <source>
        <dbReference type="EMBL" id="KAJ1159647.1"/>
    </source>
</evidence>
<name>A0AAV7S623_PLEWA</name>
<dbReference type="AlphaFoldDB" id="A0AAV7S623"/>
<dbReference type="EMBL" id="JANPWB010000008">
    <property type="protein sequence ID" value="KAJ1159647.1"/>
    <property type="molecule type" value="Genomic_DNA"/>
</dbReference>
<accession>A0AAV7S623</accession>
<sequence length="224" mass="24469">MSIGAARSCLVPQVLSFCERRLRAPARPFALPPLRPWTCNPLRSLLLGSEKSWSQPPLQVGGSVGGAVSSKLSRVSERRRPHPRGWCTDSLYHRVPLEVPHIIECQGKCQDSTSCFEESLGGGTLVAPTTVAKFGAASSQAKAKLLSSVHVQWASRLRDAMPPGGVKTATVSFRSEERLNVASSRKVWIICSNRLFLRHGAIQVLVLQYGEEVHDSGFRDGVRS</sequence>
<keyword evidence="2" id="KW-1185">Reference proteome</keyword>
<dbReference type="Proteomes" id="UP001066276">
    <property type="component" value="Chromosome 4_2"/>
</dbReference>
<comment type="caution">
    <text evidence="1">The sequence shown here is derived from an EMBL/GenBank/DDBJ whole genome shotgun (WGS) entry which is preliminary data.</text>
</comment>
<reference evidence="1" key="1">
    <citation type="journal article" date="2022" name="bioRxiv">
        <title>Sequencing and chromosome-scale assembly of the giantPleurodeles waltlgenome.</title>
        <authorList>
            <person name="Brown T."/>
            <person name="Elewa A."/>
            <person name="Iarovenko S."/>
            <person name="Subramanian E."/>
            <person name="Araus A.J."/>
            <person name="Petzold A."/>
            <person name="Susuki M."/>
            <person name="Suzuki K.-i.T."/>
            <person name="Hayashi T."/>
            <person name="Toyoda A."/>
            <person name="Oliveira C."/>
            <person name="Osipova E."/>
            <person name="Leigh N.D."/>
            <person name="Simon A."/>
            <person name="Yun M.H."/>
        </authorList>
    </citation>
    <scope>NUCLEOTIDE SEQUENCE</scope>
    <source>
        <strain evidence="1">20211129_DDA</strain>
        <tissue evidence="1">Liver</tissue>
    </source>
</reference>
<gene>
    <name evidence="1" type="ORF">NDU88_000152</name>
</gene>
<proteinExistence type="predicted"/>